<comment type="function">
    <text evidence="8">Uptake of L-lactate across the membrane. Can also transport D-lactate and glycolate.</text>
</comment>
<keyword evidence="5 8" id="KW-0812">Transmembrane</keyword>
<dbReference type="AlphaFoldDB" id="A0A8I0SK23"/>
<feature type="region of interest" description="Disordered" evidence="9">
    <location>
        <begin position="281"/>
        <end position="305"/>
    </location>
</feature>
<evidence type="ECO:0000256" key="8">
    <source>
        <dbReference type="RuleBase" id="RU365092"/>
    </source>
</evidence>
<feature type="transmembrane region" description="Helical" evidence="8">
    <location>
        <begin position="159"/>
        <end position="181"/>
    </location>
</feature>
<keyword evidence="7 8" id="KW-0472">Membrane</keyword>
<feature type="transmembrane region" description="Helical" evidence="8">
    <location>
        <begin position="561"/>
        <end position="582"/>
    </location>
</feature>
<evidence type="ECO:0000256" key="4">
    <source>
        <dbReference type="ARBA" id="ARBA00022475"/>
    </source>
</evidence>
<feature type="transmembrane region" description="Helical" evidence="8">
    <location>
        <begin position="66"/>
        <end position="89"/>
    </location>
</feature>
<dbReference type="Proteomes" id="UP000634579">
    <property type="component" value="Unassembled WGS sequence"/>
</dbReference>
<evidence type="ECO:0000256" key="2">
    <source>
        <dbReference type="ARBA" id="ARBA00010100"/>
    </source>
</evidence>
<feature type="transmembrane region" description="Helical" evidence="8">
    <location>
        <begin position="12"/>
        <end position="33"/>
    </location>
</feature>
<dbReference type="GO" id="GO:0015295">
    <property type="term" value="F:solute:proton symporter activity"/>
    <property type="evidence" value="ECO:0007669"/>
    <property type="project" value="TreeGrafter"/>
</dbReference>
<evidence type="ECO:0000313" key="11">
    <source>
        <dbReference type="Proteomes" id="UP000634579"/>
    </source>
</evidence>
<feature type="compositionally biased region" description="Gly residues" evidence="9">
    <location>
        <begin position="283"/>
        <end position="299"/>
    </location>
</feature>
<feature type="transmembrane region" description="Helical" evidence="8">
    <location>
        <begin position="193"/>
        <end position="212"/>
    </location>
</feature>
<evidence type="ECO:0000313" key="10">
    <source>
        <dbReference type="EMBL" id="MBF4631184.1"/>
    </source>
</evidence>
<evidence type="ECO:0000256" key="7">
    <source>
        <dbReference type="ARBA" id="ARBA00023136"/>
    </source>
</evidence>
<keyword evidence="4 8" id="KW-1003">Cell membrane</keyword>
<feature type="transmembrane region" description="Helical" evidence="8">
    <location>
        <begin position="398"/>
        <end position="420"/>
    </location>
</feature>
<keyword evidence="11" id="KW-1185">Reference proteome</keyword>
<dbReference type="RefSeq" id="WP_194675045.1">
    <property type="nucleotide sequence ID" value="NZ_JADKRP010000001.1"/>
</dbReference>
<organism evidence="10 11">
    <name type="scientific">Clavibacter phaseoli</name>
    <dbReference type="NCBI Taxonomy" id="1734031"/>
    <lineage>
        <taxon>Bacteria</taxon>
        <taxon>Bacillati</taxon>
        <taxon>Actinomycetota</taxon>
        <taxon>Actinomycetes</taxon>
        <taxon>Micrococcales</taxon>
        <taxon>Microbacteriaceae</taxon>
        <taxon>Clavibacter</taxon>
    </lineage>
</organism>
<comment type="similarity">
    <text evidence="2 8">Belongs to the lactate permease family.</text>
</comment>
<feature type="transmembrane region" description="Helical" evidence="8">
    <location>
        <begin position="470"/>
        <end position="492"/>
    </location>
</feature>
<proteinExistence type="inferred from homology"/>
<evidence type="ECO:0000256" key="3">
    <source>
        <dbReference type="ARBA" id="ARBA00022448"/>
    </source>
</evidence>
<feature type="transmembrane region" description="Helical" evidence="8">
    <location>
        <begin position="249"/>
        <end position="267"/>
    </location>
</feature>
<protein>
    <recommendedName>
        <fullName evidence="8">L-lactate permease</fullName>
    </recommendedName>
</protein>
<name>A0A8I0SK23_9MICO</name>
<dbReference type="EMBL" id="JADKRP010000001">
    <property type="protein sequence ID" value="MBF4631184.1"/>
    <property type="molecule type" value="Genomic_DNA"/>
</dbReference>
<dbReference type="InterPro" id="IPR003804">
    <property type="entry name" value="Lactate_perm"/>
</dbReference>
<evidence type="ECO:0000256" key="9">
    <source>
        <dbReference type="SAM" id="MobiDB-lite"/>
    </source>
</evidence>
<dbReference type="PANTHER" id="PTHR30003:SF5">
    <property type="entry name" value="L-LACTATE PERMEASE"/>
    <property type="match status" value="1"/>
</dbReference>
<keyword evidence="3 8" id="KW-0813">Transport</keyword>
<comment type="caution">
    <text evidence="10">The sequence shown here is derived from an EMBL/GenBank/DDBJ whole genome shotgun (WGS) entry which is preliminary data.</text>
</comment>
<dbReference type="Pfam" id="PF02652">
    <property type="entry name" value="Lactate_perm"/>
    <property type="match status" value="2"/>
</dbReference>
<keyword evidence="6 8" id="KW-1133">Transmembrane helix</keyword>
<gene>
    <name evidence="10" type="ORF">ITJ42_08145</name>
</gene>
<evidence type="ECO:0000256" key="6">
    <source>
        <dbReference type="ARBA" id="ARBA00022989"/>
    </source>
</evidence>
<accession>A0A8I0SK23</accession>
<dbReference type="GO" id="GO:0015129">
    <property type="term" value="F:lactate transmembrane transporter activity"/>
    <property type="evidence" value="ECO:0007669"/>
    <property type="project" value="UniProtKB-UniRule"/>
</dbReference>
<feature type="transmembrane region" description="Helical" evidence="8">
    <location>
        <begin position="441"/>
        <end position="458"/>
    </location>
</feature>
<feature type="transmembrane region" description="Helical" evidence="8">
    <location>
        <begin position="339"/>
        <end position="357"/>
    </location>
</feature>
<evidence type="ECO:0000256" key="1">
    <source>
        <dbReference type="ARBA" id="ARBA00004651"/>
    </source>
</evidence>
<dbReference type="GO" id="GO:0005886">
    <property type="term" value="C:plasma membrane"/>
    <property type="evidence" value="ECO:0007669"/>
    <property type="project" value="UniProtKB-SubCell"/>
</dbReference>
<reference evidence="10 11" key="1">
    <citation type="submission" date="2020-10" db="EMBL/GenBank/DDBJ databases">
        <title>Draft genome sequences of plant-associated actinobacteria.</title>
        <authorList>
            <person name="Tarlachkov S.V."/>
            <person name="Starodumova I.P."/>
            <person name="Dorofeeva L.V."/>
            <person name="Prisyazhnaya N.V."/>
            <person name="Roubtsova T.V."/>
            <person name="Chizhov V.N."/>
            <person name="Nadler S.A."/>
            <person name="Subbotin S.A."/>
            <person name="Evtushenko L.I."/>
        </authorList>
    </citation>
    <scope>NUCLEOTIDE SEQUENCE [LARGE SCALE GENOMIC DNA]</scope>
    <source>
        <strain evidence="10 11">VKM Ac-2886</strain>
    </source>
</reference>
<feature type="transmembrane region" description="Helical" evidence="8">
    <location>
        <begin position="224"/>
        <end position="243"/>
    </location>
</feature>
<comment type="subcellular location">
    <subcellularLocation>
        <location evidence="1 8">Cell membrane</location>
        <topology evidence="1 8">Multi-pass membrane protein</topology>
    </subcellularLocation>
</comment>
<evidence type="ECO:0000256" key="5">
    <source>
        <dbReference type="ARBA" id="ARBA00022692"/>
    </source>
</evidence>
<dbReference type="PANTHER" id="PTHR30003">
    <property type="entry name" value="L-LACTATE PERMEASE"/>
    <property type="match status" value="1"/>
</dbReference>
<feature type="transmembrane region" description="Helical" evidence="8">
    <location>
        <begin position="133"/>
        <end position="152"/>
    </location>
</feature>
<sequence length="584" mass="59177">MWIQDPDPLGIPWLSALVAAIPILLFLVCLVVFKLTGLQAAGVALVAEVAVALGMSGMPIPALAGAGLLGLLSAIWPIAYIILMAVWLYRLAVASGKFDVIQASIAAISPDQRIQVLLIAFCFGAFLEGVAGFGVPIAICAAMLVTLGFRPVRAAMISLVANFAAGAYGAVGIPVIVGAQVGGVDVMDLSRDLALILQPVTLLIPFLLVMILDGFRGLRETWPATLVVTLVFSGTQAAVLLLLGPELAAILPGLLGMVALAVLRLVWSPRHVFVEGEARAAGSRGGGARDGSGTPGRGGAARDADRVGGSAATATLTAPAVAAAPPAVPAPVRHTAREVLAAWSPFYVLTVLVFVWSTPAFKALSAPGGPLAWAVVTVPMPGVTGQITTAGGAVVANAWSWTPIGATGTAILLTVAITALTSRALTRSVVLEQLRGTWRDLWKALVLIAAILVLAQIANLSGGSAGIGGALAGAGAWFPLLAPLIGWVGVFLTGSVVNNNTLFAQLQATTAGRIGVDATLLVAANTAGGAAAKVISPQSIAIAAGAVGLTGRESEILRASIGYSLGILVVLSLWTLGLSQLLTG</sequence>